<dbReference type="SUPFAM" id="SSF56954">
    <property type="entry name" value="Outer membrane efflux proteins (OEP)"/>
    <property type="match status" value="1"/>
</dbReference>
<proteinExistence type="predicted"/>
<accession>A0A7W5ZQS3</accession>
<dbReference type="PANTHER" id="PTHR30026">
    <property type="entry name" value="OUTER MEMBRANE PROTEIN TOLC"/>
    <property type="match status" value="1"/>
</dbReference>
<evidence type="ECO:0000313" key="6">
    <source>
        <dbReference type="EMBL" id="MBB3841938.1"/>
    </source>
</evidence>
<evidence type="ECO:0000256" key="5">
    <source>
        <dbReference type="ARBA" id="ARBA00023237"/>
    </source>
</evidence>
<comment type="subcellular location">
    <subcellularLocation>
        <location evidence="1">Cell outer membrane</location>
    </subcellularLocation>
</comment>
<comment type="caution">
    <text evidence="6">The sequence shown here is derived from an EMBL/GenBank/DDBJ whole genome shotgun (WGS) entry which is preliminary data.</text>
</comment>
<keyword evidence="3" id="KW-0812">Transmembrane</keyword>
<dbReference type="Gene3D" id="1.20.1600.10">
    <property type="entry name" value="Outer membrane efflux proteins (OEP)"/>
    <property type="match status" value="1"/>
</dbReference>
<dbReference type="GO" id="GO:0015562">
    <property type="term" value="F:efflux transmembrane transporter activity"/>
    <property type="evidence" value="ECO:0007669"/>
    <property type="project" value="InterPro"/>
</dbReference>
<keyword evidence="2" id="KW-1134">Transmembrane beta strand</keyword>
<evidence type="ECO:0000256" key="3">
    <source>
        <dbReference type="ARBA" id="ARBA00022692"/>
    </source>
</evidence>
<dbReference type="Proteomes" id="UP000541352">
    <property type="component" value="Unassembled WGS sequence"/>
</dbReference>
<dbReference type="GO" id="GO:0015288">
    <property type="term" value="F:porin activity"/>
    <property type="evidence" value="ECO:0007669"/>
    <property type="project" value="TreeGrafter"/>
</dbReference>
<evidence type="ECO:0000256" key="4">
    <source>
        <dbReference type="ARBA" id="ARBA00023136"/>
    </source>
</evidence>
<evidence type="ECO:0000256" key="2">
    <source>
        <dbReference type="ARBA" id="ARBA00022452"/>
    </source>
</evidence>
<evidence type="ECO:0000313" key="7">
    <source>
        <dbReference type="Proteomes" id="UP000541352"/>
    </source>
</evidence>
<dbReference type="InterPro" id="IPR051906">
    <property type="entry name" value="TolC-like"/>
</dbReference>
<gene>
    <name evidence="6" type="ORF">FHS57_005967</name>
</gene>
<evidence type="ECO:0000256" key="1">
    <source>
        <dbReference type="ARBA" id="ARBA00004442"/>
    </source>
</evidence>
<sequence>MMLKSKKPWLVVGLSLYTIVCEAQQKLNLSGILHQIEQTHPNLKMMDAKVKELDAYAEGARNWEAPKFGAGFFMTPYNYMMWSRAGALYHEGMNQGMGSFMIQGEQMIPNRKMLDADERYMKSMSGMETAQKGVMRNMLFAEAKMAYYRWLVLEKKKNVLKESQNLLKYMIESAEVRYKYNQEKLSSIYKAKAALLDLDRMNLMFDGDIRQQKVMLNTLMLQDRAADFQIDTLSLAYLYPNTPLNLDTISVINRSDLKVIDQSLTISRYKQEVEFQKLKPMFGVQYGHMFAFGNQWQFTLMGMVTIPFAKWSSRQIKANIKGLDYQRQAYNKQREGLTNQILGNLADRQVMMQSYQAQIKQYDNEQIPTLRKRYQSTLLAYEQNTDELFMVLDAWMELKMARMNQLDLLQQLLQAQVEYEKELEKR</sequence>
<keyword evidence="5" id="KW-0998">Cell outer membrane</keyword>
<dbReference type="AlphaFoldDB" id="A0A7W5ZQS3"/>
<reference evidence="6 7" key="1">
    <citation type="submission" date="2020-08" db="EMBL/GenBank/DDBJ databases">
        <title>Genomic Encyclopedia of Type Strains, Phase IV (KMG-IV): sequencing the most valuable type-strain genomes for metagenomic binning, comparative biology and taxonomic classification.</title>
        <authorList>
            <person name="Goeker M."/>
        </authorList>
    </citation>
    <scope>NUCLEOTIDE SEQUENCE [LARGE SCALE GENOMIC DNA]</scope>
    <source>
        <strain evidence="6 7">DSM 17976</strain>
    </source>
</reference>
<dbReference type="GO" id="GO:1990281">
    <property type="term" value="C:efflux pump complex"/>
    <property type="evidence" value="ECO:0007669"/>
    <property type="project" value="TreeGrafter"/>
</dbReference>
<keyword evidence="7" id="KW-1185">Reference proteome</keyword>
<protein>
    <submittedName>
        <fullName evidence="6">Outer membrane protein TolC</fullName>
    </submittedName>
</protein>
<dbReference type="PANTHER" id="PTHR30026:SF20">
    <property type="entry name" value="OUTER MEMBRANE PROTEIN TOLC"/>
    <property type="match status" value="1"/>
</dbReference>
<organism evidence="6 7">
    <name type="scientific">Runella defluvii</name>
    <dbReference type="NCBI Taxonomy" id="370973"/>
    <lineage>
        <taxon>Bacteria</taxon>
        <taxon>Pseudomonadati</taxon>
        <taxon>Bacteroidota</taxon>
        <taxon>Cytophagia</taxon>
        <taxon>Cytophagales</taxon>
        <taxon>Spirosomataceae</taxon>
        <taxon>Runella</taxon>
    </lineage>
</organism>
<dbReference type="RefSeq" id="WP_229601489.1">
    <property type="nucleotide sequence ID" value="NZ_JACIBY010000022.1"/>
</dbReference>
<dbReference type="GO" id="GO:0009279">
    <property type="term" value="C:cell outer membrane"/>
    <property type="evidence" value="ECO:0007669"/>
    <property type="project" value="UniProtKB-SubCell"/>
</dbReference>
<keyword evidence="4" id="KW-0472">Membrane</keyword>
<dbReference type="EMBL" id="JACIBY010000022">
    <property type="protein sequence ID" value="MBB3841938.1"/>
    <property type="molecule type" value="Genomic_DNA"/>
</dbReference>
<name>A0A7W5ZQS3_9BACT</name>